<name>A0ABS7E8Z7_9GAMM</name>
<evidence type="ECO:0000256" key="1">
    <source>
        <dbReference type="PIRNR" id="PIRNR006320"/>
    </source>
</evidence>
<dbReference type="InterPro" id="IPR029062">
    <property type="entry name" value="Class_I_gatase-like"/>
</dbReference>
<dbReference type="RefSeq" id="WP_220111454.1">
    <property type="nucleotide sequence ID" value="NZ_JAHZST010000021.1"/>
</dbReference>
<dbReference type="InterPro" id="IPR026041">
    <property type="entry name" value="ElbB"/>
</dbReference>
<dbReference type="CDD" id="cd03133">
    <property type="entry name" value="GATase1_ES1"/>
    <property type="match status" value="1"/>
</dbReference>
<keyword evidence="1 2" id="KW-0456">Lyase</keyword>
<accession>A0ABS7E8Z7</accession>
<comment type="function">
    <text evidence="1">Displays glyoxalase activity, catalyzing the conversion of glyoxal to glycolate.</text>
</comment>
<dbReference type="NCBIfam" id="NF008747">
    <property type="entry name" value="PRK11780.1"/>
    <property type="match status" value="1"/>
</dbReference>
<comment type="catalytic activity">
    <reaction evidence="1">
        <text>glyoxal + H2O = glycolate + H(+)</text>
        <dbReference type="Rhea" id="RHEA:51672"/>
        <dbReference type="ChEBI" id="CHEBI:15377"/>
        <dbReference type="ChEBI" id="CHEBI:15378"/>
        <dbReference type="ChEBI" id="CHEBI:29805"/>
        <dbReference type="ChEBI" id="CHEBI:34779"/>
    </reaction>
</comment>
<dbReference type="PIRSF" id="PIRSF006320">
    <property type="entry name" value="Elb2"/>
    <property type="match status" value="1"/>
</dbReference>
<evidence type="ECO:0000313" key="3">
    <source>
        <dbReference type="Proteomes" id="UP001195963"/>
    </source>
</evidence>
<dbReference type="PANTHER" id="PTHR10224:SF12">
    <property type="entry name" value="GLYOXALASE ELBB"/>
    <property type="match status" value="1"/>
</dbReference>
<comment type="similarity">
    <text evidence="1">Belongs to the peptidase C56 family.</text>
</comment>
<gene>
    <name evidence="2" type="primary">elbB</name>
    <name evidence="2" type="ORF">K0625_21165</name>
</gene>
<evidence type="ECO:0000313" key="2">
    <source>
        <dbReference type="EMBL" id="MBW8186135.1"/>
    </source>
</evidence>
<dbReference type="PANTHER" id="PTHR10224">
    <property type="entry name" value="ES1 PROTEIN HOMOLOG, MITOCHONDRIAL"/>
    <property type="match status" value="1"/>
</dbReference>
<dbReference type="GO" id="GO:0016829">
    <property type="term" value="F:lyase activity"/>
    <property type="evidence" value="ECO:0007669"/>
    <property type="project" value="UniProtKB-KW"/>
</dbReference>
<dbReference type="EMBL" id="JAHZST010000021">
    <property type="protein sequence ID" value="MBW8186135.1"/>
    <property type="molecule type" value="Genomic_DNA"/>
</dbReference>
<dbReference type="Proteomes" id="UP001195963">
    <property type="component" value="Unassembled WGS sequence"/>
</dbReference>
<keyword evidence="3" id="KW-1185">Reference proteome</keyword>
<dbReference type="Gene3D" id="3.40.50.880">
    <property type="match status" value="1"/>
</dbReference>
<reference evidence="2 3" key="1">
    <citation type="submission" date="2021-07" db="EMBL/GenBank/DDBJ databases">
        <title>Shewanella sp. nov, isolated from SCS.</title>
        <authorList>
            <person name="Cao W.R."/>
        </authorList>
    </citation>
    <scope>NUCLEOTIDE SEQUENCE [LARGE SCALE GENOMIC DNA]</scope>
    <source>
        <strain evidence="2 3">NR704-98</strain>
    </source>
</reference>
<comment type="caution">
    <text evidence="2">The sequence shown here is derived from an EMBL/GenBank/DDBJ whole genome shotgun (WGS) entry which is preliminary data.</text>
</comment>
<dbReference type="SUPFAM" id="SSF52317">
    <property type="entry name" value="Class I glutamine amidotransferase-like"/>
    <property type="match status" value="1"/>
</dbReference>
<organism evidence="2 3">
    <name type="scientific">Shewanella nanhaiensis</name>
    <dbReference type="NCBI Taxonomy" id="2864872"/>
    <lineage>
        <taxon>Bacteria</taxon>
        <taxon>Pseudomonadati</taxon>
        <taxon>Pseudomonadota</taxon>
        <taxon>Gammaproteobacteria</taxon>
        <taxon>Alteromonadales</taxon>
        <taxon>Shewanellaceae</taxon>
        <taxon>Shewanella</taxon>
    </lineage>
</organism>
<proteinExistence type="inferred from homology"/>
<protein>
    <recommendedName>
        <fullName evidence="1">Glyoxalase</fullName>
    </recommendedName>
</protein>
<sequence length="217" mass="23161">MKKIAVLLSGAGVFDGSEIHESVLAMLALDKLGAEYQCFAPNVNQMHVVNHLTGEVEAGEERNVLIESARIARGEVKATDELDIAIFDGLIIPGGFGAAKNLCNFATNGSDCEVSPEVSVFIREFVEASKPVGFICIAPIMIPRLYGEGVNGTIGSDLETAQAFNLMGGVHQEAEVQEIIVDEERKVVSTPAYMLAGSISEANLGIEKLVKKVLELV</sequence>